<dbReference type="AlphaFoldDB" id="A0A176WEH5"/>
<dbReference type="GO" id="GO:0005739">
    <property type="term" value="C:mitochondrion"/>
    <property type="evidence" value="ECO:0007669"/>
    <property type="project" value="TreeGrafter"/>
</dbReference>
<dbReference type="GO" id="GO:0035999">
    <property type="term" value="P:tetrahydrofolate interconversion"/>
    <property type="evidence" value="ECO:0007669"/>
    <property type="project" value="UniProtKB-UniPathway"/>
</dbReference>
<comment type="catalytic activity">
    <reaction evidence="1 9">
        <text>(6R)-5,10-methylene-5,6,7,8-tetrahydrofolate + glycine + H2O = (6S)-5,6,7,8-tetrahydrofolate + L-serine</text>
        <dbReference type="Rhea" id="RHEA:15481"/>
        <dbReference type="ChEBI" id="CHEBI:15377"/>
        <dbReference type="ChEBI" id="CHEBI:15636"/>
        <dbReference type="ChEBI" id="CHEBI:33384"/>
        <dbReference type="ChEBI" id="CHEBI:57305"/>
        <dbReference type="ChEBI" id="CHEBI:57453"/>
        <dbReference type="EC" id="2.1.2.1"/>
    </reaction>
</comment>
<dbReference type="InterPro" id="IPR015424">
    <property type="entry name" value="PyrdxlP-dep_Trfase"/>
</dbReference>
<reference evidence="12" key="1">
    <citation type="submission" date="2016-03" db="EMBL/GenBank/DDBJ databases">
        <title>Mechanisms controlling the formation of the plant cell surface in tip-growing cells are functionally conserved among land plants.</title>
        <authorList>
            <person name="Honkanen S."/>
            <person name="Jones V.A."/>
            <person name="Morieri G."/>
            <person name="Champion C."/>
            <person name="Hetherington A.J."/>
            <person name="Kelly S."/>
            <person name="Saint-Marcoux D."/>
            <person name="Proust H."/>
            <person name="Prescott H."/>
            <person name="Dolan L."/>
        </authorList>
    </citation>
    <scope>NUCLEOTIDE SEQUENCE [LARGE SCALE GENOMIC DNA]</scope>
    <source>
        <tissue evidence="12">Whole gametophyte</tissue>
    </source>
</reference>
<dbReference type="Gene3D" id="3.90.1150.10">
    <property type="entry name" value="Aspartate Aminotransferase, domain 1"/>
    <property type="match status" value="1"/>
</dbReference>
<dbReference type="HAMAP" id="MF_00051">
    <property type="entry name" value="SHMT"/>
    <property type="match status" value="1"/>
</dbReference>
<keyword evidence="7 8" id="KW-0663">Pyridoxal phosphate</keyword>
<feature type="domain" description="Serine hydroxymethyltransferase-like" evidence="11">
    <location>
        <begin position="63"/>
        <end position="459"/>
    </location>
</feature>
<dbReference type="Pfam" id="PF00464">
    <property type="entry name" value="SHMT"/>
    <property type="match status" value="1"/>
</dbReference>
<comment type="similarity">
    <text evidence="4 9">Belongs to the SHMT family.</text>
</comment>
<evidence type="ECO:0000256" key="6">
    <source>
        <dbReference type="ARBA" id="ARBA00022679"/>
    </source>
</evidence>
<feature type="modified residue" description="N6-(pyridoxal phosphate)lysine" evidence="8">
    <location>
        <position position="293"/>
    </location>
</feature>
<evidence type="ECO:0000256" key="10">
    <source>
        <dbReference type="SAM" id="Coils"/>
    </source>
</evidence>
<evidence type="ECO:0000259" key="11">
    <source>
        <dbReference type="Pfam" id="PF00464"/>
    </source>
</evidence>
<dbReference type="GO" id="GO:0030170">
    <property type="term" value="F:pyridoxal phosphate binding"/>
    <property type="evidence" value="ECO:0007669"/>
    <property type="project" value="InterPro"/>
</dbReference>
<dbReference type="InterPro" id="IPR019798">
    <property type="entry name" value="Ser_HO-MeTrfase_PLP_BS"/>
</dbReference>
<comment type="function">
    <text evidence="9">Interconversion of serine and glycine.</text>
</comment>
<accession>A0A176WEH5</accession>
<dbReference type="PIRSF" id="PIRSF000412">
    <property type="entry name" value="SHMT"/>
    <property type="match status" value="1"/>
</dbReference>
<name>A0A176WEH5_MARPO</name>
<dbReference type="InterPro" id="IPR015421">
    <property type="entry name" value="PyrdxlP-dep_Trfase_major"/>
</dbReference>
<keyword evidence="6 9" id="KW-0808">Transferase</keyword>
<dbReference type="PANTHER" id="PTHR11680">
    <property type="entry name" value="SERINE HYDROXYMETHYLTRANSFERASE"/>
    <property type="match status" value="1"/>
</dbReference>
<keyword evidence="10" id="KW-0175">Coiled coil</keyword>
<evidence type="ECO:0000256" key="5">
    <source>
        <dbReference type="ARBA" id="ARBA00022563"/>
    </source>
</evidence>
<sequence length="524" mass="57680">MAMAVAALRRLGQAHARCNPALLQSVRTGSSSALANEEVYSKFENSKEKSHVTWPKQLNSDLVDVDPEVADIIEMEKNRQWKGLELIPSENFTSLSVMQAVGSIMTNKYSEGYPGARYYGGNEFIDMAETLCQKRALAAFRLDPEKWGVNVQSLSGSPANFQVYTALLKPHDRILALDLPHGGHLSHGYQTDTKKISAVSIFFETMPYRLDESTGLIDYPQIDRSATLFRPKLIVAGASAYSRHYDYATMRQICDKTKAILLADMAHISGLVAAGVVPSPFDYADVVTTTTHKSLRGPRGAMIFYRKGLKEVTKQGKEVFYDYEDKINQAVFPGLQGGPHNHTITGLAVALKQASTPEFKAYQEQVLRNSSRFAEALKGRGYELVSGGTSNHLVLVNLKNKGIDGSRVERVMELAHIAANKNTVPGDVSALVPGGIRMGTPALTSRGFTEEDFEKVAEYFDKAVQIAVKVKGATSGKKLVDFKATLESNDSLQKEIVGLREEVEGYAKEFPTIGFEKSSMKYKN</sequence>
<dbReference type="GO" id="GO:0019264">
    <property type="term" value="P:glycine biosynthetic process from serine"/>
    <property type="evidence" value="ECO:0007669"/>
    <property type="project" value="InterPro"/>
</dbReference>
<evidence type="ECO:0000256" key="8">
    <source>
        <dbReference type="PIRSR" id="PIRSR000412-50"/>
    </source>
</evidence>
<protein>
    <recommendedName>
        <fullName evidence="9">Serine hydroxymethyltransferase</fullName>
        <ecNumber evidence="9">2.1.2.1</ecNumber>
    </recommendedName>
</protein>
<dbReference type="EMBL" id="LVLJ01000986">
    <property type="protein sequence ID" value="OAE31648.1"/>
    <property type="molecule type" value="Genomic_DNA"/>
</dbReference>
<keyword evidence="5 9" id="KW-0554">One-carbon metabolism</keyword>
<keyword evidence="13" id="KW-1185">Reference proteome</keyword>
<dbReference type="NCBIfam" id="NF000586">
    <property type="entry name" value="PRK00011.1"/>
    <property type="match status" value="1"/>
</dbReference>
<dbReference type="GO" id="GO:0004372">
    <property type="term" value="F:glycine hydroxymethyltransferase activity"/>
    <property type="evidence" value="ECO:0007669"/>
    <property type="project" value="UniProtKB-EC"/>
</dbReference>
<evidence type="ECO:0000313" key="12">
    <source>
        <dbReference type="EMBL" id="OAE31648.1"/>
    </source>
</evidence>
<dbReference type="FunFam" id="3.40.640.10:FF:000050">
    <property type="entry name" value="Serine hydroxymethyltransferase"/>
    <property type="match status" value="1"/>
</dbReference>
<dbReference type="InterPro" id="IPR015422">
    <property type="entry name" value="PyrdxlP-dep_Trfase_small"/>
</dbReference>
<dbReference type="InterPro" id="IPR049943">
    <property type="entry name" value="Ser_HO-MeTrfase-like"/>
</dbReference>
<dbReference type="EC" id="2.1.2.1" evidence="9"/>
<dbReference type="Gene3D" id="3.40.640.10">
    <property type="entry name" value="Type I PLP-dependent aspartate aminotransferase-like (Major domain)"/>
    <property type="match status" value="1"/>
</dbReference>
<dbReference type="PROSITE" id="PS00096">
    <property type="entry name" value="SHMT"/>
    <property type="match status" value="1"/>
</dbReference>
<evidence type="ECO:0000256" key="2">
    <source>
        <dbReference type="ARBA" id="ARBA00001933"/>
    </source>
</evidence>
<evidence type="ECO:0000256" key="3">
    <source>
        <dbReference type="ARBA" id="ARBA00004777"/>
    </source>
</evidence>
<dbReference type="InterPro" id="IPR001085">
    <property type="entry name" value="Ser_HO-MeTrfase"/>
</dbReference>
<dbReference type="UniPathway" id="UPA00193"/>
<evidence type="ECO:0000256" key="4">
    <source>
        <dbReference type="ARBA" id="ARBA00006376"/>
    </source>
</evidence>
<dbReference type="SUPFAM" id="SSF53383">
    <property type="entry name" value="PLP-dependent transferases"/>
    <property type="match status" value="1"/>
</dbReference>
<feature type="coiled-coil region" evidence="10">
    <location>
        <begin position="482"/>
        <end position="509"/>
    </location>
</feature>
<comment type="pathway">
    <text evidence="3 9">One-carbon metabolism; tetrahydrofolate interconversion.</text>
</comment>
<evidence type="ECO:0000256" key="7">
    <source>
        <dbReference type="ARBA" id="ARBA00022898"/>
    </source>
</evidence>
<organism evidence="12 13">
    <name type="scientific">Marchantia polymorpha subsp. ruderalis</name>
    <dbReference type="NCBI Taxonomy" id="1480154"/>
    <lineage>
        <taxon>Eukaryota</taxon>
        <taxon>Viridiplantae</taxon>
        <taxon>Streptophyta</taxon>
        <taxon>Embryophyta</taxon>
        <taxon>Marchantiophyta</taxon>
        <taxon>Marchantiopsida</taxon>
        <taxon>Marchantiidae</taxon>
        <taxon>Marchantiales</taxon>
        <taxon>Marchantiaceae</taxon>
        <taxon>Marchantia</taxon>
    </lineage>
</organism>
<dbReference type="CDD" id="cd00378">
    <property type="entry name" value="SHMT"/>
    <property type="match status" value="1"/>
</dbReference>
<comment type="cofactor">
    <cofactor evidence="2 8 9">
        <name>pyridoxal 5'-phosphate</name>
        <dbReference type="ChEBI" id="CHEBI:597326"/>
    </cofactor>
</comment>
<evidence type="ECO:0000256" key="1">
    <source>
        <dbReference type="ARBA" id="ARBA00001528"/>
    </source>
</evidence>
<evidence type="ECO:0000256" key="9">
    <source>
        <dbReference type="RuleBase" id="RU000585"/>
    </source>
</evidence>
<proteinExistence type="inferred from homology"/>
<dbReference type="PANTHER" id="PTHR11680:SF28">
    <property type="entry name" value="SERINE HYDROXYMETHYLTRANSFERASE, MITOCHONDRIAL"/>
    <property type="match status" value="1"/>
</dbReference>
<dbReference type="Proteomes" id="UP000077202">
    <property type="component" value="Unassembled WGS sequence"/>
</dbReference>
<gene>
    <name evidence="12" type="ORF">AXG93_3384s1220</name>
</gene>
<evidence type="ECO:0000313" key="13">
    <source>
        <dbReference type="Proteomes" id="UP000077202"/>
    </source>
</evidence>
<comment type="caution">
    <text evidence="12">The sequence shown here is derived from an EMBL/GenBank/DDBJ whole genome shotgun (WGS) entry which is preliminary data.</text>
</comment>
<dbReference type="InterPro" id="IPR039429">
    <property type="entry name" value="SHMT-like_dom"/>
</dbReference>